<protein>
    <submittedName>
        <fullName evidence="1">Uncharacterized protein</fullName>
    </submittedName>
</protein>
<evidence type="ECO:0000313" key="2">
    <source>
        <dbReference type="Proteomes" id="UP000433183"/>
    </source>
</evidence>
<sequence>MAAFLTVLNLFCVFFSAFIAYKCAKDGNYGLCALNFGASMLNVVVVVARCL</sequence>
<evidence type="ECO:0000313" key="1">
    <source>
        <dbReference type="EMBL" id="QGZ16346.1"/>
    </source>
</evidence>
<organism evidence="1 2">
    <name type="scientific">Erwinia phage Hena1</name>
    <dbReference type="NCBI Taxonomy" id="2678601"/>
    <lineage>
        <taxon>Viruses</taxon>
        <taxon>Duplodnaviria</taxon>
        <taxon>Heunggongvirae</taxon>
        <taxon>Uroviricota</taxon>
        <taxon>Caudoviricetes</taxon>
        <taxon>Vequintavirinae</taxon>
        <taxon>Henunavirus</taxon>
        <taxon>Henunavirus hena1</taxon>
    </lineage>
</organism>
<dbReference type="Proteomes" id="UP000433183">
    <property type="component" value="Segment"/>
</dbReference>
<accession>A0A6B9JBD0</accession>
<name>A0A6B9JBD0_9CAUD</name>
<dbReference type="EMBL" id="MN732867">
    <property type="protein sequence ID" value="QGZ16346.1"/>
    <property type="molecule type" value="Genomic_DNA"/>
</dbReference>
<proteinExistence type="predicted"/>
<keyword evidence="2" id="KW-1185">Reference proteome</keyword>
<reference evidence="1 2" key="1">
    <citation type="submission" date="2019-11" db="EMBL/GenBank/DDBJ databases">
        <title>Characterization of a new Erwinia amylovora bacteriophage.</title>
        <authorList>
            <person name="Valentovich L.N."/>
            <person name="Akhremchuk A.E."/>
            <person name="Besarab N.V."/>
            <person name="Lagonenko A.L."/>
        </authorList>
    </citation>
    <scope>NUCLEOTIDE SEQUENCE [LARGE SCALE GENOMIC DNA]</scope>
</reference>
<gene>
    <name evidence="1" type="ORF">Hena1_01960</name>
</gene>